<gene>
    <name evidence="1" type="primary">HNL2</name>
</gene>
<dbReference type="AlphaFoldDB" id="A0A1C9V3R0"/>
<dbReference type="InterPro" id="IPR023393">
    <property type="entry name" value="START-like_dom_sf"/>
</dbReference>
<reference evidence="1" key="1">
    <citation type="submission" date="2015-09" db="EMBL/GenBank/DDBJ databases">
        <title>Unique and novel enzymes catalyze cyanide release from fern.</title>
        <authorList>
            <person name="Lanfranchi E."/>
            <person name="Winkler M."/>
            <person name="Pavkov-Keller T."/>
            <person name="Diepold M."/>
            <person name="Steiner K."/>
            <person name="Darnhofer B."/>
            <person name="Hartler J."/>
            <person name="Van Den Bergh T."/>
            <person name="Joosten H.J."/>
            <person name="Gruber-Khadjawi M."/>
            <person name="Thallinger G.G."/>
            <person name="Birner-Gruenberger R."/>
            <person name="Gruber K."/>
            <person name="Glieder A."/>
        </authorList>
    </citation>
    <scope>NUCLEOTIDE SEQUENCE</scope>
</reference>
<name>A0A1C9V3R0_9MONI</name>
<sequence>MAGTRGGAEEFQLRGVLWGKAYSWKITGTTIDKVWSIVGDYVRVDNWVSSVVKSSHVVSGDANQTGCVRRFVCYPASDGESETVDYSELIHMNAAAHQYMYMIVGGNITGFSLMKNYVSNISLSSLPEEDGGGVIFYWSFTAEPASNLTEQKCIEIVFPLYTTALKDLCTHLSIPESSVTLLDD</sequence>
<keyword evidence="1" id="KW-0456">Lyase</keyword>
<proteinExistence type="predicted"/>
<dbReference type="PANTHER" id="PTHR33789">
    <property type="entry name" value="LACHRYMATORY-FACTOR SYNTHASE"/>
    <property type="match status" value="1"/>
</dbReference>
<dbReference type="BRENDA" id="4.1.2.10">
    <property type="organism ID" value="15932"/>
</dbReference>
<dbReference type="EMBL" id="KT805919">
    <property type="protein sequence ID" value="AOS49619.1"/>
    <property type="molecule type" value="Genomic_DNA"/>
</dbReference>
<evidence type="ECO:0000313" key="1">
    <source>
        <dbReference type="EMBL" id="AOS49619.1"/>
    </source>
</evidence>
<accession>A0A1C9V3R0</accession>
<dbReference type="InterPro" id="IPR053249">
    <property type="entry name" value="LFS"/>
</dbReference>
<dbReference type="PANTHER" id="PTHR33789:SF11">
    <property type="entry name" value="OS05G0202300 PROTEIN"/>
    <property type="match status" value="1"/>
</dbReference>
<organism evidence="1">
    <name type="scientific">Davallia tyermanii</name>
    <dbReference type="NCBI Taxonomy" id="328207"/>
    <lineage>
        <taxon>Eukaryota</taxon>
        <taxon>Viridiplantae</taxon>
        <taxon>Streptophyta</taxon>
        <taxon>Embryophyta</taxon>
        <taxon>Tracheophyta</taxon>
        <taxon>Polypodiopsida</taxon>
        <taxon>Polypodiidae</taxon>
        <taxon>Polypodiales</taxon>
        <taxon>Polypodiineae</taxon>
        <taxon>Davalliaceae</taxon>
        <taxon>Davallia</taxon>
        <taxon>Davallia sect. Trogostolon</taxon>
    </lineage>
</organism>
<dbReference type="GO" id="GO:0016829">
    <property type="term" value="F:lyase activity"/>
    <property type="evidence" value="ECO:0007669"/>
    <property type="project" value="UniProtKB-KW"/>
</dbReference>
<dbReference type="SUPFAM" id="SSF55961">
    <property type="entry name" value="Bet v1-like"/>
    <property type="match status" value="1"/>
</dbReference>
<dbReference type="Gene3D" id="3.30.530.20">
    <property type="match status" value="1"/>
</dbReference>
<protein>
    <submittedName>
        <fullName evidence="1">Hydroxynitrile lyase isoform 2</fullName>
    </submittedName>
</protein>